<accession>A0AA88J2T0</accession>
<proteinExistence type="predicted"/>
<dbReference type="Proteomes" id="UP001187192">
    <property type="component" value="Unassembled WGS sequence"/>
</dbReference>
<protein>
    <submittedName>
        <fullName evidence="2">Uncharacterized protein</fullName>
    </submittedName>
</protein>
<dbReference type="EMBL" id="BTGU01000155">
    <property type="protein sequence ID" value="GMN63663.1"/>
    <property type="molecule type" value="Genomic_DNA"/>
</dbReference>
<comment type="caution">
    <text evidence="2">The sequence shown here is derived from an EMBL/GenBank/DDBJ whole genome shotgun (WGS) entry which is preliminary data.</text>
</comment>
<evidence type="ECO:0000313" key="1">
    <source>
        <dbReference type="EMBL" id="GMN63564.1"/>
    </source>
</evidence>
<organism evidence="2 3">
    <name type="scientific">Ficus carica</name>
    <name type="common">Common fig</name>
    <dbReference type="NCBI Taxonomy" id="3494"/>
    <lineage>
        <taxon>Eukaryota</taxon>
        <taxon>Viridiplantae</taxon>
        <taxon>Streptophyta</taxon>
        <taxon>Embryophyta</taxon>
        <taxon>Tracheophyta</taxon>
        <taxon>Spermatophyta</taxon>
        <taxon>Magnoliopsida</taxon>
        <taxon>eudicotyledons</taxon>
        <taxon>Gunneridae</taxon>
        <taxon>Pentapetalae</taxon>
        <taxon>rosids</taxon>
        <taxon>fabids</taxon>
        <taxon>Rosales</taxon>
        <taxon>Moraceae</taxon>
        <taxon>Ficeae</taxon>
        <taxon>Ficus</taxon>
    </lineage>
</organism>
<keyword evidence="3" id="KW-1185">Reference proteome</keyword>
<dbReference type="EMBL" id="BTGU01000153">
    <property type="protein sequence ID" value="GMN63564.1"/>
    <property type="molecule type" value="Genomic_DNA"/>
</dbReference>
<reference evidence="2" key="1">
    <citation type="submission" date="2023-07" db="EMBL/GenBank/DDBJ databases">
        <title>draft genome sequence of fig (Ficus carica).</title>
        <authorList>
            <person name="Takahashi T."/>
            <person name="Nishimura K."/>
        </authorList>
    </citation>
    <scope>NUCLEOTIDE SEQUENCE</scope>
</reference>
<name>A0AA88J2T0_FICCA</name>
<sequence length="55" mass="5971">MDATDIHMGEWVGKGSTFASFPFRPLGFDSHGLSLGLTPASAIEAWFDDDWVEPG</sequence>
<gene>
    <name evidence="1" type="ORF">TIFTF001_032640</name>
    <name evidence="2" type="ORF">TIFTF001_032746</name>
</gene>
<dbReference type="AlphaFoldDB" id="A0AA88J2T0"/>
<evidence type="ECO:0000313" key="3">
    <source>
        <dbReference type="Proteomes" id="UP001187192"/>
    </source>
</evidence>
<evidence type="ECO:0000313" key="2">
    <source>
        <dbReference type="EMBL" id="GMN63663.1"/>
    </source>
</evidence>